<comment type="caution">
    <text evidence="15">The sequence shown here is derived from an EMBL/GenBank/DDBJ whole genome shotgun (WGS) entry which is preliminary data.</text>
</comment>
<dbReference type="Gene3D" id="1.20.1640.10">
    <property type="entry name" value="Multidrug efflux transporter AcrB transmembrane domain"/>
    <property type="match status" value="1"/>
</dbReference>
<dbReference type="InterPro" id="IPR027398">
    <property type="entry name" value="SecD-TM"/>
</dbReference>
<dbReference type="InterPro" id="IPR055344">
    <property type="entry name" value="SecD_SecF_C_bact"/>
</dbReference>
<dbReference type="PANTHER" id="PTHR30081:SF1">
    <property type="entry name" value="PROTEIN TRANSLOCASE SUBUNIT SECD"/>
    <property type="match status" value="1"/>
</dbReference>
<accession>A0P5Q1</accession>
<reference evidence="15 16" key="1">
    <citation type="submission" date="2006-11" db="EMBL/GenBank/DDBJ databases">
        <authorList>
            <person name="Giovannoni S."/>
            <person name="Vergin K."/>
            <person name="Ferriera S."/>
            <person name="Johnson J."/>
            <person name="Kravitz S."/>
            <person name="Beeson K."/>
            <person name="Sutton G."/>
            <person name="Rogers Y.-H."/>
            <person name="Friedman R."/>
            <person name="Frazier M."/>
            <person name="Venter J.C."/>
        </authorList>
    </citation>
    <scope>NUCLEOTIDE SEQUENCE [LARGE SCALE GENOMIC DNA]</scope>
    <source>
        <strain evidence="15 16">HTCC2181</strain>
    </source>
</reference>
<evidence type="ECO:0000259" key="11">
    <source>
        <dbReference type="Pfam" id="PF02355"/>
    </source>
</evidence>
<dbReference type="InterPro" id="IPR005791">
    <property type="entry name" value="SecD"/>
</dbReference>
<dbReference type="SUPFAM" id="SSF82866">
    <property type="entry name" value="Multidrug efflux transporter AcrB transmembrane domain"/>
    <property type="match status" value="1"/>
</dbReference>
<evidence type="ECO:0000259" key="14">
    <source>
        <dbReference type="Pfam" id="PF22599"/>
    </source>
</evidence>
<evidence type="ECO:0000256" key="7">
    <source>
        <dbReference type="ARBA" id="ARBA00022989"/>
    </source>
</evidence>
<dbReference type="Pfam" id="PF07549">
    <property type="entry name" value="Sec_GG"/>
    <property type="match status" value="1"/>
</dbReference>
<keyword evidence="8 10" id="KW-0811">Translocation</keyword>
<keyword evidence="9 10" id="KW-0472">Membrane</keyword>
<evidence type="ECO:0000259" key="12">
    <source>
        <dbReference type="Pfam" id="PF13721"/>
    </source>
</evidence>
<evidence type="ECO:0000256" key="9">
    <source>
        <dbReference type="ARBA" id="ARBA00023136"/>
    </source>
</evidence>
<dbReference type="InterPro" id="IPR048634">
    <property type="entry name" value="SecD_SecF_C"/>
</dbReference>
<gene>
    <name evidence="10" type="primary">secD</name>
    <name evidence="15" type="ORF">MB2181_02270</name>
</gene>
<evidence type="ECO:0000256" key="4">
    <source>
        <dbReference type="ARBA" id="ARBA00022519"/>
    </source>
</evidence>
<dbReference type="NCBIfam" id="TIGR01129">
    <property type="entry name" value="secD"/>
    <property type="match status" value="1"/>
</dbReference>
<dbReference type="Gene3D" id="3.30.1360.200">
    <property type="match status" value="1"/>
</dbReference>
<dbReference type="InterPro" id="IPR054384">
    <property type="entry name" value="SecDF_P1_head"/>
</dbReference>
<feature type="domain" description="SecDF P1 head subdomain" evidence="14">
    <location>
        <begin position="324"/>
        <end position="437"/>
    </location>
</feature>
<evidence type="ECO:0000256" key="3">
    <source>
        <dbReference type="ARBA" id="ARBA00022475"/>
    </source>
</evidence>
<protein>
    <recommendedName>
        <fullName evidence="10">Protein translocase subunit SecD</fullName>
    </recommendedName>
</protein>
<comment type="function">
    <text evidence="10">Part of the Sec protein translocase complex. Interacts with the SecYEG preprotein conducting channel. SecDF uses the proton motive force (PMF) to complete protein translocation after the ATP-dependent function of SecA.</text>
</comment>
<dbReference type="HAMAP" id="MF_01463_B">
    <property type="entry name" value="SecD_B"/>
    <property type="match status" value="1"/>
</dbReference>
<keyword evidence="5 10" id="KW-0812">Transmembrane</keyword>
<keyword evidence="6 10" id="KW-0653">Protein transport</keyword>
<evidence type="ECO:0000313" key="16">
    <source>
        <dbReference type="Proteomes" id="UP000054262"/>
    </source>
</evidence>
<keyword evidence="3 10" id="KW-1003">Cell membrane</keyword>
<dbReference type="EMBL" id="AAUX01000001">
    <property type="protein sequence ID" value="EAV46861.1"/>
    <property type="molecule type" value="Genomic_DNA"/>
</dbReference>
<feature type="transmembrane region" description="Helical" evidence="10">
    <location>
        <begin position="6"/>
        <end position="28"/>
    </location>
</feature>
<dbReference type="FunFam" id="1.20.1640.10:FF:000004">
    <property type="entry name" value="Protein translocase subunit SecD"/>
    <property type="match status" value="1"/>
</dbReference>
<keyword evidence="4" id="KW-0997">Cell inner membrane</keyword>
<keyword evidence="16" id="KW-1185">Reference proteome</keyword>
<feature type="domain" description="Protein export membrane protein SecD/SecF C-terminal" evidence="11">
    <location>
        <begin position="439"/>
        <end position="610"/>
    </location>
</feature>
<dbReference type="GO" id="GO:0006605">
    <property type="term" value="P:protein targeting"/>
    <property type="evidence" value="ECO:0007669"/>
    <property type="project" value="UniProtKB-UniRule"/>
</dbReference>
<dbReference type="GO" id="GO:0043952">
    <property type="term" value="P:protein transport by the Sec complex"/>
    <property type="evidence" value="ECO:0007669"/>
    <property type="project" value="UniProtKB-UniRule"/>
</dbReference>
<evidence type="ECO:0000313" key="15">
    <source>
        <dbReference type="EMBL" id="EAV46861.1"/>
    </source>
</evidence>
<evidence type="ECO:0000256" key="10">
    <source>
        <dbReference type="HAMAP-Rule" id="MF_01463"/>
    </source>
</evidence>
<dbReference type="NCBIfam" id="TIGR00916">
    <property type="entry name" value="2A0604s01"/>
    <property type="match status" value="1"/>
</dbReference>
<dbReference type="Pfam" id="PF21760">
    <property type="entry name" value="SecD_1st"/>
    <property type="match status" value="1"/>
</dbReference>
<keyword evidence="7 10" id="KW-1133">Transmembrane helix</keyword>
<keyword evidence="2 10" id="KW-0813">Transport</keyword>
<comment type="caution">
    <text evidence="10">Lacks conserved residue(s) required for the propagation of feature annotation.</text>
</comment>
<dbReference type="GO" id="GO:0065002">
    <property type="term" value="P:intracellular protein transmembrane transport"/>
    <property type="evidence" value="ECO:0007669"/>
    <property type="project" value="UniProtKB-UniRule"/>
</dbReference>
<dbReference type="AlphaFoldDB" id="A0P5Q1"/>
<dbReference type="Gene3D" id="3.30.70.3400">
    <property type="match status" value="2"/>
</dbReference>
<feature type="domain" description="Protein translocase subunit SecDF P1" evidence="13">
    <location>
        <begin position="243"/>
        <end position="302"/>
    </location>
</feature>
<feature type="transmembrane region" description="Helical" evidence="10">
    <location>
        <begin position="583"/>
        <end position="607"/>
    </location>
</feature>
<evidence type="ECO:0000256" key="1">
    <source>
        <dbReference type="ARBA" id="ARBA00004651"/>
    </source>
</evidence>
<dbReference type="Pfam" id="PF02355">
    <property type="entry name" value="SecD_SecF_C"/>
    <property type="match status" value="1"/>
</dbReference>
<evidence type="ECO:0000256" key="5">
    <source>
        <dbReference type="ARBA" id="ARBA00022692"/>
    </source>
</evidence>
<evidence type="ECO:0000256" key="6">
    <source>
        <dbReference type="ARBA" id="ARBA00022927"/>
    </source>
</evidence>
<dbReference type="InterPro" id="IPR048631">
    <property type="entry name" value="SecD_1st"/>
</dbReference>
<comment type="subcellular location">
    <subcellularLocation>
        <location evidence="1 10">Cell membrane</location>
        <topology evidence="1 10">Multi-pass membrane protein</topology>
    </subcellularLocation>
</comment>
<dbReference type="OrthoDB" id="9805019at2"/>
<organism evidence="15 16">
    <name type="scientific">Methylophilales bacterium HTCC2181</name>
    <dbReference type="NCBI Taxonomy" id="383631"/>
    <lineage>
        <taxon>Bacteria</taxon>
        <taxon>Pseudomonadati</taxon>
        <taxon>Pseudomonadota</taxon>
        <taxon>Betaproteobacteria</taxon>
        <taxon>Nitrosomonadales</taxon>
        <taxon>OM43 clade</taxon>
    </lineage>
</organism>
<evidence type="ECO:0000256" key="8">
    <source>
        <dbReference type="ARBA" id="ARBA00023010"/>
    </source>
</evidence>
<sequence length="631" mass="68576">MNQFSGWKYGVIIISVILSLVYALPNLYGESPAIQIMPIKSGEKIEPSILASVESGLQEKNLAITGLIIEPFSIKIKFASPDEQLAAKSYVQQVLGESYVVALNLISNSPSWLTGIGALPMYLGLDLRGGVHFLMQLDLSKVSEKKSDGLLQDTRKLLRDEKVKYFASKKIGDTIEIKFRSADALSKAKDIIRSQGGGRGIFGGSISKTTEAYEFSEINNTDEFILLVKNNDISNEDTVSFALKQNLETLNNRVNELGVAEPIIQQQGKDRIVVQLPGVQDTAKAKEIIGRTAILEMRIVDEDQSSPENLETLNPDNLPLGTELYKDRFGNPILVKKDIILTGERIINAGPGVDQQTGQSIVSITLDSAGANIFKQVTRENVGKRIALLLIEKNITEVITAPVIKSEIGGGRVQITGMRNAQEATDVALLLRAGSLATPMEIVEERTVGPSMGKENIARGINSTIWGFLAIAIMMASYYMLFGVISVIGLSVNLLFLVALLSVIQATLTLPGLAAIALTLGMAIDANVLINERIRDELRNGNTPQASIKIGYEKAWGTILDSNITTMIAGIALFMFGSGPIKGFAVVHVLGIITSMYSAIWVSRSIVNYIYGSRRKLDSLSIGEIFKVENN</sequence>
<proteinExistence type="inferred from homology"/>
<dbReference type="Pfam" id="PF13721">
    <property type="entry name" value="SecD-TM1"/>
    <property type="match status" value="1"/>
</dbReference>
<comment type="similarity">
    <text evidence="10">Belongs to the SecD/SecF family. SecD subfamily.</text>
</comment>
<dbReference type="Proteomes" id="UP000054262">
    <property type="component" value="Unassembled WGS sequence"/>
</dbReference>
<dbReference type="InterPro" id="IPR022813">
    <property type="entry name" value="SecD/SecF_arch_bac"/>
</dbReference>
<name>A0P5Q1_9PROT</name>
<dbReference type="GO" id="GO:0015450">
    <property type="term" value="F:protein-transporting ATPase activity"/>
    <property type="evidence" value="ECO:0007669"/>
    <property type="project" value="InterPro"/>
</dbReference>
<dbReference type="Pfam" id="PF22599">
    <property type="entry name" value="SecDF_P1_head"/>
    <property type="match status" value="1"/>
</dbReference>
<dbReference type="GO" id="GO:0005886">
    <property type="term" value="C:plasma membrane"/>
    <property type="evidence" value="ECO:0007669"/>
    <property type="project" value="UniProtKB-SubCell"/>
</dbReference>
<dbReference type="FunFam" id="3.30.70.3400:FF:000001">
    <property type="entry name" value="Protein translocase subunit SecD"/>
    <property type="match status" value="1"/>
</dbReference>
<dbReference type="InterPro" id="IPR022646">
    <property type="entry name" value="SecD/SecF_CS"/>
</dbReference>
<feature type="domain" description="SecD export protein N-terminal TM" evidence="12">
    <location>
        <begin position="1"/>
        <end position="103"/>
    </location>
</feature>
<evidence type="ECO:0000259" key="13">
    <source>
        <dbReference type="Pfam" id="PF21760"/>
    </source>
</evidence>
<dbReference type="PANTHER" id="PTHR30081">
    <property type="entry name" value="PROTEIN-EXPORT MEMBRANE PROTEIN SEC"/>
    <property type="match status" value="1"/>
</dbReference>
<evidence type="ECO:0000256" key="2">
    <source>
        <dbReference type="ARBA" id="ARBA00022448"/>
    </source>
</evidence>
<comment type="subunit">
    <text evidence="10">Forms a complex with SecF. Part of the essential Sec protein translocation apparatus which comprises SecA, SecYEG and auxiliary proteins SecDF-YajC and YidC.</text>
</comment>